<dbReference type="Proteomes" id="UP000001353">
    <property type="component" value="Chromosome"/>
</dbReference>
<protein>
    <submittedName>
        <fullName evidence="1">Uncharacterized protein</fullName>
    </submittedName>
</protein>
<dbReference type="EMBL" id="CP002623">
    <property type="protein sequence ID" value="AEI95234.1"/>
    <property type="molecule type" value="Genomic_DNA"/>
</dbReference>
<evidence type="ECO:0000313" key="2">
    <source>
        <dbReference type="Proteomes" id="UP000001353"/>
    </source>
</evidence>
<accession>F7ZKM0</accession>
<name>F7ZKM0_ROSLO</name>
<sequence length="78" mass="8508">MAGNFLDNPTVSSRPNAYRGLSKMSFEDLVSVEIFSALVYSAAHETQAISSRWLYQGASHPEQATRVDKMSPTGSAEI</sequence>
<organism evidence="1 2">
    <name type="scientific">Roseobacter litoralis (strain ATCC 49566 / DSM 6996 / JCM 21268 / NBRC 15278 / OCh 149)</name>
    <dbReference type="NCBI Taxonomy" id="391595"/>
    <lineage>
        <taxon>Bacteria</taxon>
        <taxon>Pseudomonadati</taxon>
        <taxon>Pseudomonadota</taxon>
        <taxon>Alphaproteobacteria</taxon>
        <taxon>Rhodobacterales</taxon>
        <taxon>Roseobacteraceae</taxon>
        <taxon>Roseobacter</taxon>
    </lineage>
</organism>
<dbReference type="KEGG" id="rli:RLO149_c032900"/>
<evidence type="ECO:0000313" key="1">
    <source>
        <dbReference type="EMBL" id="AEI95234.1"/>
    </source>
</evidence>
<proteinExistence type="predicted"/>
<gene>
    <name evidence="1" type="ordered locus">RLO149_c032900</name>
</gene>
<keyword evidence="2" id="KW-1185">Reference proteome</keyword>
<dbReference type="STRING" id="391595.RLO149_c032900"/>
<reference evidence="1 2" key="1">
    <citation type="journal article" date="2011" name="BMC Genomics">
        <title>Comparative genome analysis and genome-guided physiological analysis of Roseobacter litoralis.</title>
        <authorList>
            <person name="Kalhoefer D."/>
            <person name="Thole S."/>
            <person name="Voget S."/>
            <person name="Lehmann R."/>
            <person name="Liesegang H."/>
            <person name="Wollher A."/>
            <person name="Daniel R."/>
            <person name="Simon M."/>
            <person name="Brinkhoff T."/>
        </authorList>
    </citation>
    <scope>NUCLEOTIDE SEQUENCE [LARGE SCALE GENOMIC DNA]</scope>
    <source>
        <strain evidence="2">ATCC 49566 / DSM 6996 / JCM 21268 / NBRC 15278 / OCh 149</strain>
    </source>
</reference>
<dbReference type="AlphaFoldDB" id="F7ZKM0"/>
<dbReference type="HOGENOM" id="CLU_2619809_0_0_5"/>